<proteinExistence type="inferred from homology"/>
<feature type="region of interest" description="Disordered" evidence="3">
    <location>
        <begin position="1"/>
        <end position="35"/>
    </location>
</feature>
<evidence type="ECO:0000313" key="4">
    <source>
        <dbReference type="EMBL" id="CEG36713.1"/>
    </source>
</evidence>
<evidence type="ECO:0000256" key="2">
    <source>
        <dbReference type="RuleBase" id="RU003876"/>
    </source>
</evidence>
<dbReference type="EMBL" id="CCYD01000217">
    <property type="protein sequence ID" value="CEG36713.1"/>
    <property type="molecule type" value="Genomic_DNA"/>
</dbReference>
<feature type="compositionally biased region" description="Polar residues" evidence="3">
    <location>
        <begin position="1"/>
        <end position="24"/>
    </location>
</feature>
<dbReference type="RefSeq" id="XP_024573082.1">
    <property type="nucleotide sequence ID" value="XM_024721957.1"/>
</dbReference>
<dbReference type="STRING" id="4781.A0A0P1A857"/>
<dbReference type="AlphaFoldDB" id="A0A0P1A857"/>
<reference evidence="5" key="1">
    <citation type="submission" date="2014-09" db="EMBL/GenBank/DDBJ databases">
        <authorList>
            <person name="Sharma Rahul"/>
            <person name="Thines Marco"/>
        </authorList>
    </citation>
    <scope>NUCLEOTIDE SEQUENCE [LARGE SCALE GENOMIC DNA]</scope>
</reference>
<evidence type="ECO:0000256" key="1">
    <source>
        <dbReference type="ARBA" id="ARBA00009947"/>
    </source>
</evidence>
<dbReference type="OMA" id="AAECKQN"/>
<keyword evidence="5" id="KW-1185">Reference proteome</keyword>
<dbReference type="OrthoDB" id="27325at2759"/>
<organism evidence="4 5">
    <name type="scientific">Plasmopara halstedii</name>
    <name type="common">Downy mildew of sunflower</name>
    <dbReference type="NCBI Taxonomy" id="4781"/>
    <lineage>
        <taxon>Eukaryota</taxon>
        <taxon>Sar</taxon>
        <taxon>Stramenopiles</taxon>
        <taxon>Oomycota</taxon>
        <taxon>Peronosporomycetes</taxon>
        <taxon>Peronosporales</taxon>
        <taxon>Peronosporaceae</taxon>
        <taxon>Plasmopara</taxon>
    </lineage>
</organism>
<dbReference type="InterPro" id="IPR002164">
    <property type="entry name" value="NAP_family"/>
</dbReference>
<accession>A0A0P1A857</accession>
<protein>
    <submittedName>
        <fullName evidence="4">Nucleosome assembly protein 1-like 1-like</fullName>
    </submittedName>
</protein>
<dbReference type="PANTHER" id="PTHR11875">
    <property type="entry name" value="TESTIS-SPECIFIC Y-ENCODED PROTEIN"/>
    <property type="match status" value="1"/>
</dbReference>
<evidence type="ECO:0000256" key="3">
    <source>
        <dbReference type="SAM" id="MobiDB-lite"/>
    </source>
</evidence>
<dbReference type="GO" id="GO:0005634">
    <property type="term" value="C:nucleus"/>
    <property type="evidence" value="ECO:0007669"/>
    <property type="project" value="InterPro"/>
</dbReference>
<dbReference type="Gene3D" id="3.30.1120.90">
    <property type="entry name" value="Nucleosome assembly protein"/>
    <property type="match status" value="1"/>
</dbReference>
<sequence>MTANQVDSHSQKATTSKMSDTPQSSEHDAVVEVDHHDGRGFQLVDSVTEQTAKLSVIDAEAAEDEDSLANLPKNVLLRLDALRKLQEAQAIVEEEFEKERKALELKYEKLYQPFYKQRAEIVSGSKEVDAVTAASADSQKASTDLEDDVKGVPGFWLRAFMNHSVLAELIQERDLPAFEFLIDVRSVSHEEDNGFKLTFEFAENPFFSNRTLVKEYDIGDASEMGEAVLRNVTGTVIKWKEGQNLCEVTKKVKQRAKGGKGETRVVSRTEPCESFFQIFTPVEMPSEEDDENSEIIMRQLSGDFEVGFTIHETIIPQALLWFTGEAVEKDDSEYDPEENDDYEDSDEESPTDDEAPKPRSKKKFPALEGGAASTEKPPECKNQ</sequence>
<dbReference type="Proteomes" id="UP000054928">
    <property type="component" value="Unassembled WGS sequence"/>
</dbReference>
<dbReference type="GeneID" id="36398433"/>
<feature type="compositionally biased region" description="Acidic residues" evidence="3">
    <location>
        <begin position="329"/>
        <end position="353"/>
    </location>
</feature>
<feature type="compositionally biased region" description="Basic and acidic residues" evidence="3">
    <location>
        <begin position="25"/>
        <end position="35"/>
    </location>
</feature>
<dbReference type="Gene3D" id="1.20.5.1500">
    <property type="match status" value="1"/>
</dbReference>
<feature type="region of interest" description="Disordered" evidence="3">
    <location>
        <begin position="329"/>
        <end position="383"/>
    </location>
</feature>
<dbReference type="SUPFAM" id="SSF143113">
    <property type="entry name" value="NAP-like"/>
    <property type="match status" value="1"/>
</dbReference>
<dbReference type="GO" id="GO:0006334">
    <property type="term" value="P:nucleosome assembly"/>
    <property type="evidence" value="ECO:0007669"/>
    <property type="project" value="InterPro"/>
</dbReference>
<dbReference type="Pfam" id="PF00956">
    <property type="entry name" value="NAP"/>
    <property type="match status" value="1"/>
</dbReference>
<comment type="similarity">
    <text evidence="1 2">Belongs to the nucleosome assembly protein (NAP) family.</text>
</comment>
<name>A0A0P1A857_PLAHL</name>
<dbReference type="InterPro" id="IPR037231">
    <property type="entry name" value="NAP-like_sf"/>
</dbReference>
<evidence type="ECO:0000313" key="5">
    <source>
        <dbReference type="Proteomes" id="UP000054928"/>
    </source>
</evidence>